<sequence>MRFIHIADVHLGAQPDAGTAYSSGRAQEIWDSFSRVISLCEEEKTDLLLIAGDLFHRQPLLRELKEVNYLFSTLSHTQVVLIAGNHDYIKKGSYYRTFQWCENVHPLFGSEMGYVMLKEYDLAVYGLSYHTREIREERYSIKAPLAAAHEILLAHGGDEKHIPIRKEILESSGFDYIALGHIHKPQAVIRNMALYAGALEPVDRNDTGGHGFVRGEITENGVNVEFIPFASREYIHLALRVNEKMTNGSVKNHIQSTIESRGTQNIYKFILRGYRDADVEFDTEHMDIYGNILEIEDQTRAAYNYEELYEQNRDNLIGKFIEQFQGYEEDSMEYQALQEGVQALLENCLR</sequence>
<dbReference type="InterPro" id="IPR041796">
    <property type="entry name" value="Mre11_N"/>
</dbReference>
<dbReference type="InterPro" id="IPR004843">
    <property type="entry name" value="Calcineurin-like_PHP"/>
</dbReference>
<keyword evidence="3" id="KW-0269">Exonuclease</keyword>
<dbReference type="PANTHER" id="PTHR30337">
    <property type="entry name" value="COMPONENT OF ATP-DEPENDENT DSDNA EXONUCLEASE"/>
    <property type="match status" value="1"/>
</dbReference>
<evidence type="ECO:0000256" key="1">
    <source>
        <dbReference type="ARBA" id="ARBA00022801"/>
    </source>
</evidence>
<dbReference type="EMBL" id="JABACJ020000010">
    <property type="protein sequence ID" value="MBU3876466.1"/>
    <property type="molecule type" value="Genomic_DNA"/>
</dbReference>
<keyword evidence="3" id="KW-0540">Nuclease</keyword>
<gene>
    <name evidence="3" type="ORF">HGO97_011655</name>
</gene>
<name>A0ABS6D4Q0_9FIRM</name>
<proteinExistence type="predicted"/>
<dbReference type="InterPro" id="IPR050535">
    <property type="entry name" value="DNA_Repair-Maintenance_Comp"/>
</dbReference>
<dbReference type="Pfam" id="PF00149">
    <property type="entry name" value="Metallophos"/>
    <property type="match status" value="1"/>
</dbReference>
<comment type="caution">
    <text evidence="3">The sequence shown here is derived from an EMBL/GenBank/DDBJ whole genome shotgun (WGS) entry which is preliminary data.</text>
</comment>
<evidence type="ECO:0000313" key="4">
    <source>
        <dbReference type="Proteomes" id="UP000723714"/>
    </source>
</evidence>
<evidence type="ECO:0000259" key="2">
    <source>
        <dbReference type="Pfam" id="PF00149"/>
    </source>
</evidence>
<dbReference type="RefSeq" id="WP_216241838.1">
    <property type="nucleotide sequence ID" value="NZ_JABACJ020000010.1"/>
</dbReference>
<accession>A0ABS6D4Q0</accession>
<protein>
    <submittedName>
        <fullName evidence="3">DNA repair exonuclease</fullName>
    </submittedName>
</protein>
<dbReference type="Proteomes" id="UP000723714">
    <property type="component" value="Unassembled WGS sequence"/>
</dbReference>
<dbReference type="CDD" id="cd00840">
    <property type="entry name" value="MPP_Mre11_N"/>
    <property type="match status" value="1"/>
</dbReference>
<organism evidence="3 4">
    <name type="scientific">Faecalicatena faecalis</name>
    <dbReference type="NCBI Taxonomy" id="2726362"/>
    <lineage>
        <taxon>Bacteria</taxon>
        <taxon>Bacillati</taxon>
        <taxon>Bacillota</taxon>
        <taxon>Clostridia</taxon>
        <taxon>Lachnospirales</taxon>
        <taxon>Lachnospiraceae</taxon>
        <taxon>Faecalicatena</taxon>
    </lineage>
</organism>
<reference evidence="3 4" key="1">
    <citation type="submission" date="2021-06" db="EMBL/GenBank/DDBJ databases">
        <title>Faecalicatena sp. nov. isolated from porcine feces.</title>
        <authorList>
            <person name="Oh B.S."/>
            <person name="Lee J.H."/>
        </authorList>
    </citation>
    <scope>NUCLEOTIDE SEQUENCE [LARGE SCALE GENOMIC DNA]</scope>
    <source>
        <strain evidence="3 4">AGMB00832</strain>
    </source>
</reference>
<dbReference type="GO" id="GO:0004527">
    <property type="term" value="F:exonuclease activity"/>
    <property type="evidence" value="ECO:0007669"/>
    <property type="project" value="UniProtKB-KW"/>
</dbReference>
<feature type="domain" description="Calcineurin-like phosphoesterase" evidence="2">
    <location>
        <begin position="1"/>
        <end position="185"/>
    </location>
</feature>
<keyword evidence="4" id="KW-1185">Reference proteome</keyword>
<evidence type="ECO:0000313" key="3">
    <source>
        <dbReference type="EMBL" id="MBU3876466.1"/>
    </source>
</evidence>
<keyword evidence="1" id="KW-0378">Hydrolase</keyword>